<feature type="transmembrane region" description="Helical" evidence="6">
    <location>
        <begin position="273"/>
        <end position="295"/>
    </location>
</feature>
<feature type="compositionally biased region" description="Basic and acidic residues" evidence="5">
    <location>
        <begin position="439"/>
        <end position="450"/>
    </location>
</feature>
<feature type="transmembrane region" description="Helical" evidence="6">
    <location>
        <begin position="351"/>
        <end position="376"/>
    </location>
</feature>
<gene>
    <name evidence="8" type="ORF">GCM10009710_29200</name>
</gene>
<feature type="transmembrane region" description="Helical" evidence="6">
    <location>
        <begin position="115"/>
        <end position="135"/>
    </location>
</feature>
<proteinExistence type="predicted"/>
<dbReference type="InterPro" id="IPR007016">
    <property type="entry name" value="O-antigen_ligase-rel_domated"/>
</dbReference>
<feature type="transmembrane region" description="Helical" evidence="6">
    <location>
        <begin position="147"/>
        <end position="164"/>
    </location>
</feature>
<dbReference type="PANTHER" id="PTHR37422">
    <property type="entry name" value="TEICHURONIC ACID BIOSYNTHESIS PROTEIN TUAE"/>
    <property type="match status" value="1"/>
</dbReference>
<keyword evidence="4 6" id="KW-0472">Membrane</keyword>
<dbReference type="InterPro" id="IPR051533">
    <property type="entry name" value="WaaL-like"/>
</dbReference>
<evidence type="ECO:0000259" key="7">
    <source>
        <dbReference type="Pfam" id="PF04932"/>
    </source>
</evidence>
<keyword evidence="2 6" id="KW-0812">Transmembrane</keyword>
<feature type="transmembrane region" description="Helical" evidence="6">
    <location>
        <begin position="385"/>
        <end position="406"/>
    </location>
</feature>
<dbReference type="Proteomes" id="UP001501057">
    <property type="component" value="Unassembled WGS sequence"/>
</dbReference>
<evidence type="ECO:0000313" key="8">
    <source>
        <dbReference type="EMBL" id="GAA1747263.1"/>
    </source>
</evidence>
<protein>
    <recommendedName>
        <fullName evidence="7">O-antigen ligase-related domain-containing protein</fullName>
    </recommendedName>
</protein>
<reference evidence="8 9" key="1">
    <citation type="journal article" date="2019" name="Int. J. Syst. Evol. Microbiol.">
        <title>The Global Catalogue of Microorganisms (GCM) 10K type strain sequencing project: providing services to taxonomists for standard genome sequencing and annotation.</title>
        <authorList>
            <consortium name="The Broad Institute Genomics Platform"/>
            <consortium name="The Broad Institute Genome Sequencing Center for Infectious Disease"/>
            <person name="Wu L."/>
            <person name="Ma J."/>
        </authorList>
    </citation>
    <scope>NUCLEOTIDE SEQUENCE [LARGE SCALE GENOMIC DNA]</scope>
    <source>
        <strain evidence="8 9">JCM 13518</strain>
    </source>
</reference>
<feature type="transmembrane region" description="Helical" evidence="6">
    <location>
        <begin position="41"/>
        <end position="74"/>
    </location>
</feature>
<dbReference type="Pfam" id="PF04932">
    <property type="entry name" value="Wzy_C"/>
    <property type="match status" value="1"/>
</dbReference>
<dbReference type="EMBL" id="BAAAME010000005">
    <property type="protein sequence ID" value="GAA1747263.1"/>
    <property type="molecule type" value="Genomic_DNA"/>
</dbReference>
<evidence type="ECO:0000256" key="5">
    <source>
        <dbReference type="SAM" id="MobiDB-lite"/>
    </source>
</evidence>
<sequence length="467" mass="49143">MWARDDTVRQTLRRWGAWLLPSVVMVVCLLALIPLATGSLIGGLAAIALIVGVTSIGVVGFEGTAIGALVLGVALSPMDNLRPVGAISFVSLADVFLLVGIGCLLPIVFSKRWTLDPFFMVAVAGLTGTALISSALADEPGASLNSVLRLVVGAMLLPLAFMIWRPGPTILLLFAWSYLLGNVANFAASFTQGVGDGGRRIGFSTHPNIMGLCAMLAVGIAIVLWEVLPRRYGVYALMCGVLCLGSVWVSGSRAALVAAAAMVALYPVISRSIVTAVALFGASLPVIFIAARTILSGENVSDNAFGRLLGGGSAQGSDLEREMIAEVARGQFHDHPILGVGLADVLAAHNIYLQIAAAIGIIGLTFFVAMLGSVLLRCFSIDRRFMLLVLPCFGYVMIGALTTIIWDRYVWCVLALPFLLPLRRETEDEAEQAQEAADGADRADARHEAAALRAQGDGATAAPSGRR</sequence>
<feature type="transmembrane region" description="Helical" evidence="6">
    <location>
        <begin position="170"/>
        <end position="188"/>
    </location>
</feature>
<organism evidence="8 9">
    <name type="scientific">Aeromicrobium alkaliterrae</name>
    <dbReference type="NCBI Taxonomy" id="302168"/>
    <lineage>
        <taxon>Bacteria</taxon>
        <taxon>Bacillati</taxon>
        <taxon>Actinomycetota</taxon>
        <taxon>Actinomycetes</taxon>
        <taxon>Propionibacteriales</taxon>
        <taxon>Nocardioidaceae</taxon>
        <taxon>Aeromicrobium</taxon>
    </lineage>
</organism>
<evidence type="ECO:0000313" key="9">
    <source>
        <dbReference type="Proteomes" id="UP001501057"/>
    </source>
</evidence>
<comment type="subcellular location">
    <subcellularLocation>
        <location evidence="1">Membrane</location>
        <topology evidence="1">Multi-pass membrane protein</topology>
    </subcellularLocation>
</comment>
<dbReference type="RefSeq" id="WP_344202926.1">
    <property type="nucleotide sequence ID" value="NZ_BAAAME010000005.1"/>
</dbReference>
<comment type="caution">
    <text evidence="8">The sequence shown here is derived from an EMBL/GenBank/DDBJ whole genome shotgun (WGS) entry which is preliminary data.</text>
</comment>
<feature type="transmembrane region" description="Helical" evidence="6">
    <location>
        <begin position="234"/>
        <end position="266"/>
    </location>
</feature>
<evidence type="ECO:0000256" key="6">
    <source>
        <dbReference type="SAM" id="Phobius"/>
    </source>
</evidence>
<keyword evidence="9" id="KW-1185">Reference proteome</keyword>
<name>A0ABN2K2W1_9ACTN</name>
<feature type="domain" description="O-antigen ligase-related" evidence="7">
    <location>
        <begin position="241"/>
        <end position="368"/>
    </location>
</feature>
<evidence type="ECO:0000256" key="4">
    <source>
        <dbReference type="ARBA" id="ARBA00023136"/>
    </source>
</evidence>
<feature type="transmembrane region" description="Helical" evidence="6">
    <location>
        <begin position="12"/>
        <end position="35"/>
    </location>
</feature>
<accession>A0ABN2K2W1</accession>
<feature type="transmembrane region" description="Helical" evidence="6">
    <location>
        <begin position="86"/>
        <end position="109"/>
    </location>
</feature>
<evidence type="ECO:0000256" key="1">
    <source>
        <dbReference type="ARBA" id="ARBA00004141"/>
    </source>
</evidence>
<evidence type="ECO:0000256" key="3">
    <source>
        <dbReference type="ARBA" id="ARBA00022989"/>
    </source>
</evidence>
<keyword evidence="3 6" id="KW-1133">Transmembrane helix</keyword>
<evidence type="ECO:0000256" key="2">
    <source>
        <dbReference type="ARBA" id="ARBA00022692"/>
    </source>
</evidence>
<dbReference type="PANTHER" id="PTHR37422:SF13">
    <property type="entry name" value="LIPOPOLYSACCHARIDE BIOSYNTHESIS PROTEIN PA4999-RELATED"/>
    <property type="match status" value="1"/>
</dbReference>
<feature type="transmembrane region" description="Helical" evidence="6">
    <location>
        <begin position="209"/>
        <end position="228"/>
    </location>
</feature>
<feature type="region of interest" description="Disordered" evidence="5">
    <location>
        <begin position="430"/>
        <end position="467"/>
    </location>
</feature>